<proteinExistence type="inferred from homology"/>
<name>A0A1A6C742_9GAMM</name>
<accession>A0A1A6C742</accession>
<organism evidence="6 7">
    <name type="scientific">Acidihalobacter prosperus</name>
    <dbReference type="NCBI Taxonomy" id="160660"/>
    <lineage>
        <taxon>Bacteria</taxon>
        <taxon>Pseudomonadati</taxon>
        <taxon>Pseudomonadota</taxon>
        <taxon>Gammaproteobacteria</taxon>
        <taxon>Chromatiales</taxon>
        <taxon>Ectothiorhodospiraceae</taxon>
        <taxon>Acidihalobacter</taxon>
    </lineage>
</organism>
<dbReference type="PANTHER" id="PTHR30411:SF0">
    <property type="entry name" value="CYS-TRNA(PRO)_CYS-TRNA(CYS) DEACYLASE YBAK"/>
    <property type="match status" value="1"/>
</dbReference>
<dbReference type="RefSeq" id="WP_038087387.1">
    <property type="nucleotide sequence ID" value="NZ_JQSG02000001.1"/>
</dbReference>
<dbReference type="NCBIfam" id="TIGR00011">
    <property type="entry name" value="YbaK_EbsC"/>
    <property type="match status" value="1"/>
</dbReference>
<dbReference type="CDD" id="cd00002">
    <property type="entry name" value="YbaK_deacylase"/>
    <property type="match status" value="1"/>
</dbReference>
<evidence type="ECO:0000259" key="5">
    <source>
        <dbReference type="Pfam" id="PF04073"/>
    </source>
</evidence>
<evidence type="ECO:0000256" key="2">
    <source>
        <dbReference type="ARBA" id="ARBA00022917"/>
    </source>
</evidence>
<dbReference type="PIRSF" id="PIRSF006181">
    <property type="entry name" value="EbsC_YbaK"/>
    <property type="match status" value="1"/>
</dbReference>
<comment type="similarity">
    <text evidence="1 4">Belongs to the prolyl-tRNA editing family. YbaK/EbsC subfamily.</text>
</comment>
<evidence type="ECO:0000313" key="6">
    <source>
        <dbReference type="EMBL" id="OBS10383.1"/>
    </source>
</evidence>
<dbReference type="PANTHER" id="PTHR30411">
    <property type="entry name" value="CYTOPLASMIC PROTEIN"/>
    <property type="match status" value="1"/>
</dbReference>
<dbReference type="Pfam" id="PF04073">
    <property type="entry name" value="tRNA_edit"/>
    <property type="match status" value="1"/>
</dbReference>
<keyword evidence="7" id="KW-1185">Reference proteome</keyword>
<keyword evidence="2 4" id="KW-0648">Protein biosynthesis</keyword>
<feature type="domain" description="YbaK/aminoacyl-tRNA synthetase-associated" evidence="5">
    <location>
        <begin position="31"/>
        <end position="144"/>
    </location>
</feature>
<dbReference type="Proteomes" id="UP000029273">
    <property type="component" value="Unassembled WGS sequence"/>
</dbReference>
<dbReference type="GO" id="GO:0006412">
    <property type="term" value="P:translation"/>
    <property type="evidence" value="ECO:0007669"/>
    <property type="project" value="UniProtKB-KW"/>
</dbReference>
<dbReference type="SUPFAM" id="SSF55826">
    <property type="entry name" value="YbaK/ProRS associated domain"/>
    <property type="match status" value="1"/>
</dbReference>
<protein>
    <recommendedName>
        <fullName evidence="4">Cys-tRNA(Pro)/Cys-tRNA(Cys) deacylase</fullName>
        <ecNumber evidence="4">4.2.-.-</ecNumber>
    </recommendedName>
</protein>
<dbReference type="EMBL" id="JQSG02000001">
    <property type="protein sequence ID" value="OBS10383.1"/>
    <property type="molecule type" value="Genomic_DNA"/>
</dbReference>
<evidence type="ECO:0000313" key="7">
    <source>
        <dbReference type="Proteomes" id="UP000029273"/>
    </source>
</evidence>
<dbReference type="InterPro" id="IPR004369">
    <property type="entry name" value="Prolyl-tRNA_editing_YbaK/EbsC"/>
</dbReference>
<dbReference type="EC" id="4.2.-.-" evidence="4"/>
<dbReference type="InterPro" id="IPR007214">
    <property type="entry name" value="YbaK/aa-tRNA-synth-assoc-dom"/>
</dbReference>
<gene>
    <name evidence="6" type="ORF">Thpro_020099</name>
</gene>
<evidence type="ECO:0000256" key="4">
    <source>
        <dbReference type="PIRNR" id="PIRNR006181"/>
    </source>
</evidence>
<comment type="caution">
    <text evidence="6">The sequence shown here is derived from an EMBL/GenBank/DDBJ whole genome shotgun (WGS) entry which is preliminary data.</text>
</comment>
<dbReference type="Gene3D" id="3.90.960.10">
    <property type="entry name" value="YbaK/aminoacyl-tRNA synthetase-associated domain"/>
    <property type="match status" value="1"/>
</dbReference>
<dbReference type="AlphaFoldDB" id="A0A1A6C742"/>
<keyword evidence="3 4" id="KW-0456">Lyase</keyword>
<evidence type="ECO:0000256" key="1">
    <source>
        <dbReference type="ARBA" id="ARBA00009798"/>
    </source>
</evidence>
<dbReference type="GO" id="GO:0002161">
    <property type="term" value="F:aminoacyl-tRNA deacylase activity"/>
    <property type="evidence" value="ECO:0007669"/>
    <property type="project" value="InterPro"/>
</dbReference>
<dbReference type="STRING" id="160660.BJI67_09595"/>
<dbReference type="GO" id="GO:0016829">
    <property type="term" value="F:lyase activity"/>
    <property type="evidence" value="ECO:0007669"/>
    <property type="project" value="UniProtKB-KW"/>
</dbReference>
<dbReference type="InterPro" id="IPR036754">
    <property type="entry name" value="YbaK/aa-tRNA-synt-asso_dom_sf"/>
</dbReference>
<dbReference type="OrthoDB" id="9809296at2"/>
<reference evidence="6 7" key="1">
    <citation type="journal article" date="2014" name="Genome Announc.">
        <title>Draft Genome Sequence of the Iron-Oxidizing, Acidophilic, and Halotolerant 'Thiobacillus prosperus' Type Strain DSM 5130.</title>
        <authorList>
            <person name="Ossandon F.J."/>
            <person name="Cardenas J.P."/>
            <person name="Corbett M."/>
            <person name="Quatrini R."/>
            <person name="Holmes D.S."/>
            <person name="Watkin E."/>
        </authorList>
    </citation>
    <scope>NUCLEOTIDE SEQUENCE [LARGE SCALE GENOMIC DNA]</scope>
    <source>
        <strain evidence="6 7">DSM 5130</strain>
    </source>
</reference>
<evidence type="ECO:0000256" key="3">
    <source>
        <dbReference type="ARBA" id="ARBA00023239"/>
    </source>
</evidence>
<sequence>MTPAVQLAKKTGIAHTVHAYEHDPSVTAYGDEAVDKLGLDPARVFKTLVVATDAGVLAVAVLPVPCKLSFKAVAAALGAKKAAMAEPAAVTRATGYVLGGVSPMGQKKRLPMVIDDSARSLATIFVSAGRRGLEIELAPDDLAALTGGRFAAIAVE</sequence>